<keyword evidence="2" id="KW-1133">Transmembrane helix</keyword>
<feature type="transmembrane region" description="Helical" evidence="2">
    <location>
        <begin position="364"/>
        <end position="384"/>
    </location>
</feature>
<protein>
    <recommendedName>
        <fullName evidence="5">Protein kinase domain-containing protein</fullName>
    </recommendedName>
</protein>
<organism evidence="3 4">
    <name type="scientific">Agromyces agglutinans</name>
    <dbReference type="NCBI Taxonomy" id="2662258"/>
    <lineage>
        <taxon>Bacteria</taxon>
        <taxon>Bacillati</taxon>
        <taxon>Actinomycetota</taxon>
        <taxon>Actinomycetes</taxon>
        <taxon>Micrococcales</taxon>
        <taxon>Microbacteriaceae</taxon>
        <taxon>Agromyces</taxon>
    </lineage>
</organism>
<dbReference type="Proteomes" id="UP000431080">
    <property type="component" value="Unassembled WGS sequence"/>
</dbReference>
<evidence type="ECO:0000313" key="3">
    <source>
        <dbReference type="EMBL" id="MRG58361.1"/>
    </source>
</evidence>
<gene>
    <name evidence="3" type="ORF">GE115_00505</name>
</gene>
<sequence>MRRRTRPARRHARSEAPAPPPPVDAERLAGYRLIRRIATGTRAQIYLAVAARFEDASIPVADRAPSLVVVRVYEVDADQSSIAIELDAMAGVPAFAAALDLTTLDDGRTALVVERLGPTSLAARIADRTLSPGEAVTVLAPLAVAIGDLERHGFALERMTAADVWFDATGRPRLLGAGHLRRLPDAPGSTTERTAWVRATHAALGALIEEVAPAVRPAGALDPVRGLIAERVAERPFSAFHQEIERMLFAVADPAPVAGIEAGTAIPPIVSGRVPTRAIRPMAMAETGRVAARSSEIGSPAGDAVIEPPTDSARAGLRSDLRQAFRRFGIDEVAAVAEGDSIDLDAPNPGWRERLGGFARRRRSTLVVAALAGGAALVMLLTLVPPADGAADAGSTARAVTGGEAAHTAEATTGPVGMVGDTNAPATSEEAEAVQAAPPDATTGEPATSPRPAGATETDALVAVGDLLDRRAECLEQLDLACLDGVVQAGSALEAADRAAILAARSGERAIEPAPLDAASAAVAGEMGAARLVTVPYAGAQREPASILMMRSEAGWRLREIFD</sequence>
<dbReference type="RefSeq" id="WP_153682886.1">
    <property type="nucleotide sequence ID" value="NZ_WJIF01000001.1"/>
</dbReference>
<accession>A0A6I2F2I1</accession>
<dbReference type="InterPro" id="IPR011009">
    <property type="entry name" value="Kinase-like_dom_sf"/>
</dbReference>
<feature type="region of interest" description="Disordered" evidence="1">
    <location>
        <begin position="401"/>
        <end position="456"/>
    </location>
</feature>
<proteinExistence type="predicted"/>
<dbReference type="EMBL" id="WJIF01000001">
    <property type="protein sequence ID" value="MRG58361.1"/>
    <property type="molecule type" value="Genomic_DNA"/>
</dbReference>
<comment type="caution">
    <text evidence="3">The sequence shown here is derived from an EMBL/GenBank/DDBJ whole genome shotgun (WGS) entry which is preliminary data.</text>
</comment>
<evidence type="ECO:0000313" key="4">
    <source>
        <dbReference type="Proteomes" id="UP000431080"/>
    </source>
</evidence>
<evidence type="ECO:0008006" key="5">
    <source>
        <dbReference type="Google" id="ProtNLM"/>
    </source>
</evidence>
<keyword evidence="2" id="KW-0472">Membrane</keyword>
<feature type="compositionally biased region" description="Basic residues" evidence="1">
    <location>
        <begin position="1"/>
        <end position="12"/>
    </location>
</feature>
<keyword evidence="4" id="KW-1185">Reference proteome</keyword>
<reference evidence="3 4" key="1">
    <citation type="submission" date="2019-10" db="EMBL/GenBank/DDBJ databases">
        <authorList>
            <person name="Nie G."/>
            <person name="Ming H."/>
            <person name="Yi B."/>
        </authorList>
    </citation>
    <scope>NUCLEOTIDE SEQUENCE [LARGE SCALE GENOMIC DNA]</scope>
    <source>
        <strain evidence="3 4">CFH 90414</strain>
    </source>
</reference>
<evidence type="ECO:0000256" key="1">
    <source>
        <dbReference type="SAM" id="MobiDB-lite"/>
    </source>
</evidence>
<name>A0A6I2F2I1_9MICO</name>
<feature type="region of interest" description="Disordered" evidence="1">
    <location>
        <begin position="1"/>
        <end position="24"/>
    </location>
</feature>
<feature type="compositionally biased region" description="Low complexity" evidence="1">
    <location>
        <begin position="401"/>
        <end position="414"/>
    </location>
</feature>
<keyword evidence="2" id="KW-0812">Transmembrane</keyword>
<dbReference type="SUPFAM" id="SSF56112">
    <property type="entry name" value="Protein kinase-like (PK-like)"/>
    <property type="match status" value="1"/>
</dbReference>
<evidence type="ECO:0000256" key="2">
    <source>
        <dbReference type="SAM" id="Phobius"/>
    </source>
</evidence>
<dbReference type="AlphaFoldDB" id="A0A6I2F2I1"/>